<organism evidence="2 3">
    <name type="scientific">Enterospora canceri</name>
    <dbReference type="NCBI Taxonomy" id="1081671"/>
    <lineage>
        <taxon>Eukaryota</taxon>
        <taxon>Fungi</taxon>
        <taxon>Fungi incertae sedis</taxon>
        <taxon>Microsporidia</taxon>
        <taxon>Enterocytozoonidae</taxon>
        <taxon>Enterospora</taxon>
    </lineage>
</organism>
<keyword evidence="3" id="KW-1185">Reference proteome</keyword>
<accession>A0A1Y1S6F8</accession>
<protein>
    <submittedName>
        <fullName evidence="2">Uncharacterized protein</fullName>
    </submittedName>
</protein>
<feature type="signal peptide" evidence="1">
    <location>
        <begin position="1"/>
        <end position="15"/>
    </location>
</feature>
<keyword evidence="1" id="KW-0732">Signal</keyword>
<gene>
    <name evidence="2" type="ORF">ECANGB1_1602</name>
</gene>
<evidence type="ECO:0000313" key="2">
    <source>
        <dbReference type="EMBL" id="ORD93753.1"/>
    </source>
</evidence>
<reference evidence="2 3" key="1">
    <citation type="journal article" date="2017" name="Environ. Microbiol.">
        <title>Decay of the glycolytic pathway and adaptation to intranuclear parasitism within Enterocytozoonidae microsporidia.</title>
        <authorList>
            <person name="Wiredu Boakye D."/>
            <person name="Jaroenlak P."/>
            <person name="Prachumwat A."/>
            <person name="Williams T.A."/>
            <person name="Bateman K.S."/>
            <person name="Itsathitphaisarn O."/>
            <person name="Sritunyalucksana K."/>
            <person name="Paszkiewicz K.H."/>
            <person name="Moore K.A."/>
            <person name="Stentiford G.D."/>
            <person name="Williams B.A."/>
        </authorList>
    </citation>
    <scope>NUCLEOTIDE SEQUENCE [LARGE SCALE GENOMIC DNA]</scope>
    <source>
        <strain evidence="2 3">GB1</strain>
    </source>
</reference>
<sequence length="179" mass="20752">MILLILLRLLQFASTDQVAPVTVQISDLSLKIATIESKKAELELDHVELGVEIAKMEQICKVCTVNEGFIEMLFVALNKARDEDILIPETLQKLEYKVRTIIEFNDFNYIDFLDMDDYMFAEQAKIAESIAKTYKKEYHRLYNKIAIKETEMTNIKSRIGKCQRALKALDSKLRRLTNK</sequence>
<comment type="caution">
    <text evidence="2">The sequence shown here is derived from an EMBL/GenBank/DDBJ whole genome shotgun (WGS) entry which is preliminary data.</text>
</comment>
<dbReference type="EMBL" id="LWDP01000051">
    <property type="protein sequence ID" value="ORD93753.1"/>
    <property type="molecule type" value="Genomic_DNA"/>
</dbReference>
<dbReference type="VEuPathDB" id="MicrosporidiaDB:ECANGB1_1602"/>
<dbReference type="Proteomes" id="UP000192639">
    <property type="component" value="Unassembled WGS sequence"/>
</dbReference>
<name>A0A1Y1S6F8_9MICR</name>
<proteinExistence type="predicted"/>
<feature type="chain" id="PRO_5013367712" evidence="1">
    <location>
        <begin position="16"/>
        <end position="179"/>
    </location>
</feature>
<evidence type="ECO:0000313" key="3">
    <source>
        <dbReference type="Proteomes" id="UP000192639"/>
    </source>
</evidence>
<evidence type="ECO:0000256" key="1">
    <source>
        <dbReference type="SAM" id="SignalP"/>
    </source>
</evidence>
<dbReference type="AlphaFoldDB" id="A0A1Y1S6F8"/>